<feature type="signal peptide" evidence="1">
    <location>
        <begin position="1"/>
        <end position="20"/>
    </location>
</feature>
<keyword evidence="1" id="KW-0732">Signal</keyword>
<comment type="caution">
    <text evidence="2">The sequence shown here is derived from an EMBL/GenBank/DDBJ whole genome shotgun (WGS) entry which is preliminary data.</text>
</comment>
<dbReference type="EMBL" id="JBHTMN010000017">
    <property type="protein sequence ID" value="MFD1384617.1"/>
    <property type="molecule type" value="Genomic_DNA"/>
</dbReference>
<dbReference type="RefSeq" id="WP_377369013.1">
    <property type="nucleotide sequence ID" value="NZ_JBHTMN010000017.1"/>
</dbReference>
<dbReference type="PROSITE" id="PS51257">
    <property type="entry name" value="PROKAR_LIPOPROTEIN"/>
    <property type="match status" value="1"/>
</dbReference>
<organism evidence="2 3">
    <name type="scientific">Rhodanobacter aciditrophus</name>
    <dbReference type="NCBI Taxonomy" id="1623218"/>
    <lineage>
        <taxon>Bacteria</taxon>
        <taxon>Pseudomonadati</taxon>
        <taxon>Pseudomonadota</taxon>
        <taxon>Gammaproteobacteria</taxon>
        <taxon>Lysobacterales</taxon>
        <taxon>Rhodanobacteraceae</taxon>
        <taxon>Rhodanobacter</taxon>
    </lineage>
</organism>
<feature type="chain" id="PRO_5046912252" description="Lipoprotein" evidence="1">
    <location>
        <begin position="21"/>
        <end position="187"/>
    </location>
</feature>
<accession>A0ABW4B2Z4</accession>
<reference evidence="3" key="1">
    <citation type="journal article" date="2019" name="Int. J. Syst. Evol. Microbiol.">
        <title>The Global Catalogue of Microorganisms (GCM) 10K type strain sequencing project: providing services to taxonomists for standard genome sequencing and annotation.</title>
        <authorList>
            <consortium name="The Broad Institute Genomics Platform"/>
            <consortium name="The Broad Institute Genome Sequencing Center for Infectious Disease"/>
            <person name="Wu L."/>
            <person name="Ma J."/>
        </authorList>
    </citation>
    <scope>NUCLEOTIDE SEQUENCE [LARGE SCALE GENOMIC DNA]</scope>
    <source>
        <strain evidence="3">JCM 30774</strain>
    </source>
</reference>
<protein>
    <recommendedName>
        <fullName evidence="4">Lipoprotein</fullName>
    </recommendedName>
</protein>
<evidence type="ECO:0000313" key="2">
    <source>
        <dbReference type="EMBL" id="MFD1384617.1"/>
    </source>
</evidence>
<proteinExistence type="predicted"/>
<keyword evidence="3" id="KW-1185">Reference proteome</keyword>
<sequence>MKKITLPTLGLIAASVLLTACGGNVKSNDSMAAQSAPMNNDDLYEVHDDGRIYVFDDRDVYEEFLTVGETSFRKVRIGDGPKGETVVFGLTNEDKKKMSGIASVEMFDGDLAGAEDFYGEMRMEGRIYVFQSLEEMNTARVVGEVPLRYTDIASGPKGETVVYALNNENKKQQPSDLIAKFKSVNGL</sequence>
<evidence type="ECO:0000313" key="3">
    <source>
        <dbReference type="Proteomes" id="UP001597059"/>
    </source>
</evidence>
<evidence type="ECO:0008006" key="4">
    <source>
        <dbReference type="Google" id="ProtNLM"/>
    </source>
</evidence>
<dbReference type="Proteomes" id="UP001597059">
    <property type="component" value="Unassembled WGS sequence"/>
</dbReference>
<gene>
    <name evidence="2" type="ORF">ACFQ45_14695</name>
</gene>
<evidence type="ECO:0000256" key="1">
    <source>
        <dbReference type="SAM" id="SignalP"/>
    </source>
</evidence>
<name>A0ABW4B2Z4_9GAMM</name>